<proteinExistence type="predicted"/>
<keyword evidence="2" id="KW-0472">Membrane</keyword>
<organism evidence="3 4">
    <name type="scientific">Georgenia wutianyii</name>
    <dbReference type="NCBI Taxonomy" id="2585135"/>
    <lineage>
        <taxon>Bacteria</taxon>
        <taxon>Bacillati</taxon>
        <taxon>Actinomycetota</taxon>
        <taxon>Actinomycetes</taxon>
        <taxon>Micrococcales</taxon>
        <taxon>Bogoriellaceae</taxon>
        <taxon>Georgenia</taxon>
    </lineage>
</organism>
<keyword evidence="2" id="KW-0812">Transmembrane</keyword>
<evidence type="ECO:0000313" key="3">
    <source>
        <dbReference type="EMBL" id="QDB80644.1"/>
    </source>
</evidence>
<reference evidence="3 4" key="1">
    <citation type="submission" date="2019-05" db="EMBL/GenBank/DDBJ databases">
        <title>Georgenia *** sp. nov., and Georgenia *** sp. nov., isolated from the intestinal contents of plateau pika (Ochotona curzoniae) in the Qinghai-Tibet plateau of China.</title>
        <authorList>
            <person name="Tian Z."/>
        </authorList>
    </citation>
    <scope>NUCLEOTIDE SEQUENCE [LARGE SCALE GENOMIC DNA]</scope>
    <source>
        <strain evidence="3 4">Z294</strain>
    </source>
</reference>
<evidence type="ECO:0000256" key="2">
    <source>
        <dbReference type="SAM" id="Phobius"/>
    </source>
</evidence>
<dbReference type="EMBL" id="CP040899">
    <property type="protein sequence ID" value="QDB80644.1"/>
    <property type="molecule type" value="Genomic_DNA"/>
</dbReference>
<evidence type="ECO:0008006" key="5">
    <source>
        <dbReference type="Google" id="ProtNLM"/>
    </source>
</evidence>
<name>A0ABX5VQ58_9MICO</name>
<gene>
    <name evidence="3" type="ORF">FE251_02510</name>
</gene>
<keyword evidence="4" id="KW-1185">Reference proteome</keyword>
<evidence type="ECO:0000313" key="4">
    <source>
        <dbReference type="Proteomes" id="UP000313948"/>
    </source>
</evidence>
<feature type="compositionally biased region" description="Polar residues" evidence="1">
    <location>
        <begin position="28"/>
        <end position="37"/>
    </location>
</feature>
<feature type="compositionally biased region" description="Basic and acidic residues" evidence="1">
    <location>
        <begin position="38"/>
        <end position="64"/>
    </location>
</feature>
<feature type="transmembrane region" description="Helical" evidence="2">
    <location>
        <begin position="124"/>
        <end position="148"/>
    </location>
</feature>
<feature type="transmembrane region" description="Helical" evidence="2">
    <location>
        <begin position="202"/>
        <end position="224"/>
    </location>
</feature>
<accession>A0ABX5VQ58</accession>
<evidence type="ECO:0000256" key="1">
    <source>
        <dbReference type="SAM" id="MobiDB-lite"/>
    </source>
</evidence>
<keyword evidence="2" id="KW-1133">Transmembrane helix</keyword>
<dbReference type="Proteomes" id="UP000313948">
    <property type="component" value="Chromosome"/>
</dbReference>
<feature type="transmembrane region" description="Helical" evidence="2">
    <location>
        <begin position="160"/>
        <end position="182"/>
    </location>
</feature>
<sequence>MAGGVDCRPPPPETAWKHLDSSPGKDTPMSTSYGSTPQEKEPRAGSDARSSESPGRDRQSVVKREKEEYGGVKIGSAFFGWLTATGAAALLTALITGIATAIGLASDLGLTQAADAADDNAQTIGIVGAIVAAVILFIAYFCGGYVAGRMARFDGVKQGVAVWVWAVVIVIVLAVLGVIAGQNVIGQGQLANIPIPIDTDDLTTTAVITVVAAALVSLLGAILGGRAGMHYHRKVDEAGLGR</sequence>
<feature type="region of interest" description="Disordered" evidence="1">
    <location>
        <begin position="1"/>
        <end position="64"/>
    </location>
</feature>
<protein>
    <recommendedName>
        <fullName evidence="5">Major facilitator superfamily (MFS) profile domain-containing protein</fullName>
    </recommendedName>
</protein>
<feature type="transmembrane region" description="Helical" evidence="2">
    <location>
        <begin position="78"/>
        <end position="104"/>
    </location>
</feature>